<proteinExistence type="predicted"/>
<sequence>MITRRNGPGLLGRTAQTMARTAVIAGTATAVSGKVAAKQAGKHAAGAGKEPPAPAGLTQEAMAQLEKLAELHKSGILTDEEFATQKARILQ</sequence>
<gene>
    <name evidence="2" type="ORF">ML536_06475</name>
</gene>
<dbReference type="EMBL" id="JALAZD010000001">
    <property type="protein sequence ID" value="MCI0126468.1"/>
    <property type="molecule type" value="Genomic_DNA"/>
</dbReference>
<dbReference type="Proteomes" id="UP001156140">
    <property type="component" value="Unassembled WGS sequence"/>
</dbReference>
<evidence type="ECO:0000313" key="3">
    <source>
        <dbReference type="Proteomes" id="UP001156140"/>
    </source>
</evidence>
<evidence type="ECO:0000259" key="1">
    <source>
        <dbReference type="Pfam" id="PF09851"/>
    </source>
</evidence>
<accession>A0AA41QLN9</accession>
<evidence type="ECO:0000313" key="2">
    <source>
        <dbReference type="EMBL" id="MCI0126468.1"/>
    </source>
</evidence>
<feature type="domain" description="SHOCT" evidence="1">
    <location>
        <begin position="63"/>
        <end position="90"/>
    </location>
</feature>
<name>A0AA41QLN9_9HYPH</name>
<dbReference type="AlphaFoldDB" id="A0AA41QLN9"/>
<comment type="caution">
    <text evidence="2">The sequence shown here is derived from an EMBL/GenBank/DDBJ whole genome shotgun (WGS) entry which is preliminary data.</text>
</comment>
<protein>
    <submittedName>
        <fullName evidence="2">SHOCT domain-containing protein</fullName>
    </submittedName>
</protein>
<keyword evidence="3" id="KW-1185">Reference proteome</keyword>
<organism evidence="2 3">
    <name type="scientific">Paradevosia shaoguanensis</name>
    <dbReference type="NCBI Taxonomy" id="1335043"/>
    <lineage>
        <taxon>Bacteria</taxon>
        <taxon>Pseudomonadati</taxon>
        <taxon>Pseudomonadota</taxon>
        <taxon>Alphaproteobacteria</taxon>
        <taxon>Hyphomicrobiales</taxon>
        <taxon>Devosiaceae</taxon>
        <taxon>Paradevosia</taxon>
    </lineage>
</organism>
<dbReference type="Pfam" id="PF09851">
    <property type="entry name" value="SHOCT"/>
    <property type="match status" value="1"/>
</dbReference>
<dbReference type="RefSeq" id="WP_202050226.1">
    <property type="nucleotide sequence ID" value="NZ_CP068983.1"/>
</dbReference>
<reference evidence="2" key="1">
    <citation type="submission" date="2022-03" db="EMBL/GenBank/DDBJ databases">
        <title>The complete genome sequence of a Methyloterrigena soli.</title>
        <authorList>
            <person name="Zi Z."/>
        </authorList>
    </citation>
    <scope>NUCLEOTIDE SEQUENCE</scope>
    <source>
        <strain evidence="2">M48</strain>
    </source>
</reference>
<dbReference type="InterPro" id="IPR018649">
    <property type="entry name" value="SHOCT"/>
</dbReference>